<dbReference type="Gene3D" id="3.40.50.300">
    <property type="entry name" value="P-loop containing nucleotide triphosphate hydrolases"/>
    <property type="match status" value="1"/>
</dbReference>
<evidence type="ECO:0000313" key="5">
    <source>
        <dbReference type="EMBL" id="ACV62118.1"/>
    </source>
</evidence>
<dbReference type="SUPFAM" id="SSF52540">
    <property type="entry name" value="P-loop containing nucleoside triphosphate hydrolases"/>
    <property type="match status" value="1"/>
</dbReference>
<dbReference type="eggNOG" id="COG1149">
    <property type="taxonomic scope" value="Bacteria"/>
</dbReference>
<dbReference type="HOGENOM" id="CLU_067767_0_0_9"/>
<name>C8W5D6_DESAS</name>
<reference evidence="5 6" key="1">
    <citation type="journal article" date="2009" name="Stand. Genomic Sci.">
        <title>Complete genome sequence of Desulfotomaculum acetoxidans type strain (5575).</title>
        <authorList>
            <person name="Spring S."/>
            <person name="Lapidus A."/>
            <person name="Schroder M."/>
            <person name="Gleim D."/>
            <person name="Sims D."/>
            <person name="Meincke L."/>
            <person name="Glavina Del Rio T."/>
            <person name="Tice H."/>
            <person name="Copeland A."/>
            <person name="Cheng J.F."/>
            <person name="Lucas S."/>
            <person name="Chen F."/>
            <person name="Nolan M."/>
            <person name="Bruce D."/>
            <person name="Goodwin L."/>
            <person name="Pitluck S."/>
            <person name="Ivanova N."/>
            <person name="Mavromatis K."/>
            <person name="Mikhailova N."/>
            <person name="Pati A."/>
            <person name="Chen A."/>
            <person name="Palaniappan K."/>
            <person name="Land M."/>
            <person name="Hauser L."/>
            <person name="Chang Y.J."/>
            <person name="Jeffries C.D."/>
            <person name="Chain P."/>
            <person name="Saunders E."/>
            <person name="Brettin T."/>
            <person name="Detter J.C."/>
            <person name="Goker M."/>
            <person name="Bristow J."/>
            <person name="Eisen J.A."/>
            <person name="Markowitz V."/>
            <person name="Hugenholtz P."/>
            <person name="Kyrpides N.C."/>
            <person name="Klenk H.P."/>
            <person name="Han C."/>
        </authorList>
    </citation>
    <scope>NUCLEOTIDE SEQUENCE [LARGE SCALE GENOMIC DNA]</scope>
    <source>
        <strain evidence="6">ATCC 49208 / DSM 771 / VKM B-1644</strain>
    </source>
</reference>
<protein>
    <submittedName>
        <fullName evidence="5">Cobyrinic acid ac-diamide synthase</fullName>
    </submittedName>
</protein>
<dbReference type="EMBL" id="CP001720">
    <property type="protein sequence ID" value="ACV62118.1"/>
    <property type="molecule type" value="Genomic_DNA"/>
</dbReference>
<dbReference type="PROSITE" id="PS00198">
    <property type="entry name" value="4FE4S_FER_1"/>
    <property type="match status" value="1"/>
</dbReference>
<dbReference type="InterPro" id="IPR002586">
    <property type="entry name" value="CobQ/CobB/MinD/ParA_Nub-bd_dom"/>
</dbReference>
<dbReference type="InterPro" id="IPR027417">
    <property type="entry name" value="P-loop_NTPase"/>
</dbReference>
<gene>
    <name evidence="5" type="ordered locus">Dtox_1234</name>
</gene>
<evidence type="ECO:0000256" key="3">
    <source>
        <dbReference type="ARBA" id="ARBA00023014"/>
    </source>
</evidence>
<dbReference type="GO" id="GO:0051536">
    <property type="term" value="F:iron-sulfur cluster binding"/>
    <property type="evidence" value="ECO:0007669"/>
    <property type="project" value="UniProtKB-KW"/>
</dbReference>
<organism evidence="5 6">
    <name type="scientific">Desulfofarcimen acetoxidans (strain ATCC 49208 / DSM 771 / KCTC 5769 / VKM B-1644 / 5575)</name>
    <name type="common">Desulfotomaculum acetoxidans</name>
    <dbReference type="NCBI Taxonomy" id="485916"/>
    <lineage>
        <taxon>Bacteria</taxon>
        <taxon>Bacillati</taxon>
        <taxon>Bacillota</taxon>
        <taxon>Clostridia</taxon>
        <taxon>Eubacteriales</taxon>
        <taxon>Peptococcaceae</taxon>
        <taxon>Desulfofarcimen</taxon>
    </lineage>
</organism>
<keyword evidence="6" id="KW-1185">Reference proteome</keyword>
<evidence type="ECO:0000259" key="4">
    <source>
        <dbReference type="PROSITE" id="PS51379"/>
    </source>
</evidence>
<dbReference type="SUPFAM" id="SSF54862">
    <property type="entry name" value="4Fe-4S ferredoxins"/>
    <property type="match status" value="1"/>
</dbReference>
<dbReference type="Gene3D" id="3.30.70.20">
    <property type="match status" value="1"/>
</dbReference>
<dbReference type="AlphaFoldDB" id="C8W5D6"/>
<evidence type="ECO:0000313" key="6">
    <source>
        <dbReference type="Proteomes" id="UP000002217"/>
    </source>
</evidence>
<dbReference type="PANTHER" id="PTHR43063:SF1">
    <property type="entry name" value="4FE-4S CLUSTER CONTAINING PARA FAMILY ATPASE PROTEIN"/>
    <property type="match status" value="1"/>
</dbReference>
<dbReference type="PANTHER" id="PTHR43063">
    <property type="entry name" value="4FE-4S CLUSTER CONTAINING PARA FAMILY ATPASE PROTEIN"/>
    <property type="match status" value="1"/>
</dbReference>
<keyword evidence="1" id="KW-0479">Metal-binding</keyword>
<dbReference type="STRING" id="485916.Dtox_1234"/>
<evidence type="ECO:0000256" key="2">
    <source>
        <dbReference type="ARBA" id="ARBA00023004"/>
    </source>
</evidence>
<sequence length="281" mass="30943">MIISVASGKGGTGKTTVSTSLALALDRIRPVLFLDCDVEEPNAHIFLKPAIATTEKVHRPIPMIDYDKCTYCQNCSDICAFNVLAVLEKTVLIFGELCHSCGSCWYQCPEKAITQTDKEIGLIESGKSQNMDFSNGKLNIGEAMSPPLIKAVKAKISPKKTTIIDAPPGTSCPVITSVKDTDFCILVTEPTPFGLNDLKLSVEMLREIGVPCGVIVNRADIGNDDVLRYCTRENIPLLMQIPFDRKIASLYAKGTPIVVEMPEYIEKFQNVYFEIERMVQS</sequence>
<dbReference type="InterPro" id="IPR017900">
    <property type="entry name" value="4Fe4S_Fe_S_CS"/>
</dbReference>
<dbReference type="RefSeq" id="WP_015756833.1">
    <property type="nucleotide sequence ID" value="NC_013216.1"/>
</dbReference>
<dbReference type="GO" id="GO:0046872">
    <property type="term" value="F:metal ion binding"/>
    <property type="evidence" value="ECO:0007669"/>
    <property type="project" value="UniProtKB-KW"/>
</dbReference>
<keyword evidence="2" id="KW-0408">Iron</keyword>
<keyword evidence="3" id="KW-0411">Iron-sulfur</keyword>
<dbReference type="OrthoDB" id="9778602at2"/>
<proteinExistence type="predicted"/>
<dbReference type="Proteomes" id="UP000002217">
    <property type="component" value="Chromosome"/>
</dbReference>
<evidence type="ECO:0000256" key="1">
    <source>
        <dbReference type="ARBA" id="ARBA00022723"/>
    </source>
</evidence>
<feature type="domain" description="4Fe-4S ferredoxin-type" evidence="4">
    <location>
        <begin position="91"/>
        <end position="118"/>
    </location>
</feature>
<dbReference type="CDD" id="cd03110">
    <property type="entry name" value="SIMIBI_bact_arch"/>
    <property type="match status" value="1"/>
</dbReference>
<feature type="domain" description="4Fe-4S ferredoxin-type" evidence="4">
    <location>
        <begin position="60"/>
        <end position="89"/>
    </location>
</feature>
<dbReference type="InterPro" id="IPR017896">
    <property type="entry name" value="4Fe4S_Fe-S-bd"/>
</dbReference>
<dbReference type="KEGG" id="dae:Dtox_1234"/>
<dbReference type="Pfam" id="PF01656">
    <property type="entry name" value="CbiA"/>
    <property type="match status" value="1"/>
</dbReference>
<dbReference type="PROSITE" id="PS51379">
    <property type="entry name" value="4FE4S_FER_2"/>
    <property type="match status" value="2"/>
</dbReference>
<accession>C8W5D6</accession>